<dbReference type="GO" id="GO:0003743">
    <property type="term" value="F:translation initiation factor activity"/>
    <property type="evidence" value="ECO:0007669"/>
    <property type="project" value="UniProtKB-KW"/>
</dbReference>
<dbReference type="Pfam" id="PF02854">
    <property type="entry name" value="MIF4G"/>
    <property type="match status" value="1"/>
</dbReference>
<feature type="compositionally biased region" description="Polar residues" evidence="6">
    <location>
        <begin position="611"/>
        <end position="621"/>
    </location>
</feature>
<dbReference type="Pfam" id="PF21140">
    <property type="entry name" value="eIF4G1-like_eIF4E-bd"/>
    <property type="match status" value="1"/>
</dbReference>
<feature type="compositionally biased region" description="Polar residues" evidence="6">
    <location>
        <begin position="149"/>
        <end position="159"/>
    </location>
</feature>
<dbReference type="InterPro" id="IPR016024">
    <property type="entry name" value="ARM-type_fold"/>
</dbReference>
<dbReference type="Pfam" id="PF02847">
    <property type="entry name" value="MA3"/>
    <property type="match status" value="1"/>
</dbReference>
<keyword evidence="4" id="KW-0810">Translation regulation</keyword>
<dbReference type="SMART" id="SM00544">
    <property type="entry name" value="MA3"/>
    <property type="match status" value="1"/>
</dbReference>
<dbReference type="EMBL" id="WJBH02000003">
    <property type="protein sequence ID" value="KAI9561574.1"/>
    <property type="molecule type" value="Genomic_DNA"/>
</dbReference>
<feature type="region of interest" description="Disordered" evidence="6">
    <location>
        <begin position="265"/>
        <end position="351"/>
    </location>
</feature>
<feature type="region of interest" description="Disordered" evidence="6">
    <location>
        <begin position="71"/>
        <end position="127"/>
    </location>
</feature>
<dbReference type="FunFam" id="1.25.40.180:FF:000071">
    <property type="entry name" value="Eukaryotic translation initiation factor 4 gamma"/>
    <property type="match status" value="1"/>
</dbReference>
<dbReference type="PROSITE" id="PS51366">
    <property type="entry name" value="MI"/>
    <property type="match status" value="1"/>
</dbReference>
<evidence type="ECO:0000256" key="1">
    <source>
        <dbReference type="ARBA" id="ARBA00005775"/>
    </source>
</evidence>
<dbReference type="Gene3D" id="1.25.40.180">
    <property type="match status" value="3"/>
</dbReference>
<dbReference type="SMART" id="SM00515">
    <property type="entry name" value="eIF5C"/>
    <property type="match status" value="1"/>
</dbReference>
<dbReference type="Proteomes" id="UP000820818">
    <property type="component" value="Linkage Group LG3"/>
</dbReference>
<dbReference type="InterPro" id="IPR003307">
    <property type="entry name" value="W2_domain"/>
</dbReference>
<feature type="compositionally biased region" description="Basic and acidic residues" evidence="6">
    <location>
        <begin position="1069"/>
        <end position="1079"/>
    </location>
</feature>
<comment type="caution">
    <text evidence="9">The sequence shown here is derived from an EMBL/GenBank/DDBJ whole genome shotgun (WGS) entry which is preliminary data.</text>
</comment>
<feature type="compositionally biased region" description="Low complexity" evidence="6">
    <location>
        <begin position="339"/>
        <end position="351"/>
    </location>
</feature>
<dbReference type="PROSITE" id="PS51363">
    <property type="entry name" value="W2"/>
    <property type="match status" value="1"/>
</dbReference>
<dbReference type="GO" id="GO:0003729">
    <property type="term" value="F:mRNA binding"/>
    <property type="evidence" value="ECO:0007669"/>
    <property type="project" value="TreeGrafter"/>
</dbReference>
<feature type="compositionally biased region" description="Low complexity" evidence="6">
    <location>
        <begin position="462"/>
        <end position="478"/>
    </location>
</feature>
<dbReference type="GO" id="GO:0006417">
    <property type="term" value="P:regulation of translation"/>
    <property type="evidence" value="ECO:0007669"/>
    <property type="project" value="UniProtKB-KW"/>
</dbReference>
<feature type="domain" description="W2" evidence="7">
    <location>
        <begin position="1515"/>
        <end position="1683"/>
    </location>
</feature>
<feature type="compositionally biased region" description="Polar residues" evidence="6">
    <location>
        <begin position="222"/>
        <end position="237"/>
    </location>
</feature>
<keyword evidence="5" id="KW-0648">Protein biosynthesis</keyword>
<evidence type="ECO:0000256" key="4">
    <source>
        <dbReference type="ARBA" id="ARBA00022845"/>
    </source>
</evidence>
<evidence type="ECO:0000256" key="6">
    <source>
        <dbReference type="SAM" id="MobiDB-lite"/>
    </source>
</evidence>
<feature type="region of interest" description="Disordered" evidence="6">
    <location>
        <begin position="1"/>
        <end position="42"/>
    </location>
</feature>
<feature type="region of interest" description="Disordered" evidence="6">
    <location>
        <begin position="217"/>
        <end position="237"/>
    </location>
</feature>
<proteinExistence type="inferred from homology"/>
<dbReference type="FunFam" id="1.25.40.180:FF:000068">
    <property type="entry name" value="Eukaryotic translation initiation factor 4 gamma 1-like Protein"/>
    <property type="match status" value="1"/>
</dbReference>
<feature type="region of interest" description="Disordered" evidence="6">
    <location>
        <begin position="462"/>
        <end position="532"/>
    </location>
</feature>
<keyword evidence="3" id="KW-0597">Phosphoprotein</keyword>
<dbReference type="FunFam" id="1.25.40.180:FF:000042">
    <property type="entry name" value="Eukaryotic translation initiation factor 4 gamma"/>
    <property type="match status" value="1"/>
</dbReference>
<evidence type="ECO:0000313" key="10">
    <source>
        <dbReference type="Proteomes" id="UP000820818"/>
    </source>
</evidence>
<feature type="region of interest" description="Disordered" evidence="6">
    <location>
        <begin position="734"/>
        <end position="802"/>
    </location>
</feature>
<dbReference type="PANTHER" id="PTHR23253:SF78">
    <property type="entry name" value="EUKARYOTIC TRANSLATION INITIATION FACTOR 4G1, ISOFORM B-RELATED"/>
    <property type="match status" value="1"/>
</dbReference>
<dbReference type="CDD" id="cd11559">
    <property type="entry name" value="W2_eIF4G1_like"/>
    <property type="match status" value="1"/>
</dbReference>
<dbReference type="InterPro" id="IPR003890">
    <property type="entry name" value="MIF4G-like_typ-3"/>
</dbReference>
<evidence type="ECO:0000313" key="9">
    <source>
        <dbReference type="EMBL" id="KAI9561574.1"/>
    </source>
</evidence>
<accession>A0AAD5KVU3</accession>
<dbReference type="Pfam" id="PF02020">
    <property type="entry name" value="W2"/>
    <property type="match status" value="1"/>
</dbReference>
<keyword evidence="10" id="KW-1185">Reference proteome</keyword>
<evidence type="ECO:0000256" key="2">
    <source>
        <dbReference type="ARBA" id="ARBA00022540"/>
    </source>
</evidence>
<feature type="region of interest" description="Disordered" evidence="6">
    <location>
        <begin position="165"/>
        <end position="188"/>
    </location>
</feature>
<dbReference type="InterPro" id="IPR003891">
    <property type="entry name" value="Initiation_fac_eIF4g_MI"/>
</dbReference>
<feature type="region of interest" description="Disordered" evidence="6">
    <location>
        <begin position="595"/>
        <end position="670"/>
    </location>
</feature>
<feature type="region of interest" description="Disordered" evidence="6">
    <location>
        <begin position="1069"/>
        <end position="1295"/>
    </location>
</feature>
<feature type="compositionally biased region" description="Low complexity" evidence="6">
    <location>
        <begin position="268"/>
        <end position="298"/>
    </location>
</feature>
<feature type="compositionally biased region" description="Basic and acidic residues" evidence="6">
    <location>
        <begin position="790"/>
        <end position="802"/>
    </location>
</feature>
<gene>
    <name evidence="9" type="ORF">GHT06_012533</name>
</gene>
<sequence length="1686" mass="183595">MNVPQKGKNIHSQQQQQQQPQPQPGPPSYPNQQQSRANATYLFDDASSKFAYGGPYVAGASAGPVPPRLPLVSGLTGPTPPIAASNTSVGGMPQGPPPGSFVGHSPLDLSKQTPPHHQSAHHSLPPASLGVNQQLAMANAGHTGPMQGRPTQGNNQFFSRQIRPGNQHMARPPMAGGAINPTHPPNGAQAIPYPGINQPVLFVIGDQFNNQQPYMYPANPPYYQQSGNLPPGNVSFQQPRATQQTYGFRPSTPFAGYPMQSSSAVYYQPQQQPQPQQPQQQQPQQQQQQPQQPQQPQQVPIAPPPTAQPRESSGARRPRTSALRIVDPNTNRDVLTGEEVPPSAVATPTTVTPPEITATETVLPQVAVDEVEAPPALAIPAVLHVEETATPPIVDNAASPSENASVAVTEEINVEKKTVPTVAAPSSAAMSATPTSPATVSAPIAPVQPAPVIEKEVIPVPVAPENGEGPSVSEPPSSTASPIPVSTAPSPEQGEGRGNPKGGKKGRKGSKSSSTPTPPTPPPPQSVEEVKIAQPVAAAVEIPSTVQEKDVVPTTTPIIPVAAPVNPVPVVDSSSKVDVEIKEMPRPLPVVPESVVEKPLESPTVGVETESVITNGDKQGSSPPPSEIEPVITTPQITATEDGENRAPGKSTSLKYTYKDDQWSPVNPEGKKTYDRLFLLELQNNPASQKKPEGLPSLEVVRDKVKENYAAREAASTMKRGVSVGDFTPPFVKMMPAKGLPKRNSQQGSRDQGMGQQQPPPRREIKLMNSLIRQERPEDPNVWKPKHASKSKEEKENPDKASTEAMLKTVRGILNKLTPSKFDALLARIQALDIDSEDRLAGVIKLFFEKAVDEPIFSSMYAKMCQALSTKEVASASNPSETTNFRKLLLTRCQKEFEKDNAGLIDVENKKKEIETAESDAKKKDLEMELEDLINSNRRKSLGNIRFIGELFKLRILSVKIMHQCILRLLSQPEDEESLECLCRLLSTIGKELETPMQAPAGRTTSISANRESMNSYFSTLDSIVNKRKISNRIRFMIQDVVDLRKTGWKPRREDNNPKTIDQIHREVHKEREEQERELNNPQFQGPMGSMGGLSRDGRMGDRRGGDDRNRKQSRPNEDGWNTVQAGSSRGGNVKLDMKQLRIPKASGDADQTVISLGPGGRGMGSWGRGASGGMSQSMVGGVGSGATQDTRSNRYQILEDDSGTQHESGKAPFSGRSSLGGPPHSGRGGNQDYRTMPGATKSAFFPPKDGDRGLDSLRSQNTGFAGRSRSQQSSRENSVTRPIRETPQPPTLSREVSKDVLLGKSTVTDDEIERKSHSLLGEYFTNEKIEDAVLDMREWLHPSTVAKFINQCLLHVLEHNKKERRATGTLLKEMVKRKLFTSHDIVDGFTELLQSAEDFIVDIPKLWEYVAELVEPLFEEGVMNLNFLPQLSSTLNSSLVANFVAAVLKELVKAQGVAGTERIWIMSNAPLTSILPSGVDPNAFLAQHKELQFLSQIDSIPRSSGSVGKSSSNAPPSSQVYIDFQHSLEKYLRDASQVTTDDVCSWIQKQNVGEVNSAFIRALVTAVTESSIEGRGTDSKLNITVLKHRTEVLRRYVDNAADRELQLLFAVQTLVTQRQHPKGLIQGIFETFYDSNVVSEEGFESWVSADDPLEREGKAVAMKMITSFLTWLKEADAESDQEADA</sequence>
<feature type="compositionally biased region" description="Gly residues" evidence="6">
    <location>
        <begin position="1158"/>
        <end position="1173"/>
    </location>
</feature>
<comment type="similarity">
    <text evidence="1">Belongs to the eukaryotic initiation factor 4G family.</text>
</comment>
<dbReference type="SUPFAM" id="SSF48371">
    <property type="entry name" value="ARM repeat"/>
    <property type="match status" value="3"/>
</dbReference>
<name>A0AAD5KVU3_9CRUS</name>
<dbReference type="SMART" id="SM00543">
    <property type="entry name" value="MIF4G"/>
    <property type="match status" value="1"/>
</dbReference>
<dbReference type="GO" id="GO:0016281">
    <property type="term" value="C:eukaryotic translation initiation factor 4F complex"/>
    <property type="evidence" value="ECO:0007669"/>
    <property type="project" value="TreeGrafter"/>
</dbReference>
<reference evidence="9 10" key="1">
    <citation type="submission" date="2022-05" db="EMBL/GenBank/DDBJ databases">
        <title>A multi-omics perspective on studying reproductive biology in Daphnia sinensis.</title>
        <authorList>
            <person name="Jia J."/>
        </authorList>
    </citation>
    <scope>NUCLEOTIDE SEQUENCE [LARGE SCALE GENOMIC DNA]</scope>
    <source>
        <strain evidence="9 10">WSL</strain>
    </source>
</reference>
<evidence type="ECO:0000259" key="8">
    <source>
        <dbReference type="PROSITE" id="PS51366"/>
    </source>
</evidence>
<feature type="compositionally biased region" description="Basic and acidic residues" evidence="6">
    <location>
        <begin position="1096"/>
        <end position="1118"/>
    </location>
</feature>
<evidence type="ECO:0000256" key="5">
    <source>
        <dbReference type="ARBA" id="ARBA00022917"/>
    </source>
</evidence>
<dbReference type="InterPro" id="IPR049485">
    <property type="entry name" value="eIF4G1-like_eIF4E-bd"/>
</dbReference>
<feature type="domain" description="MI" evidence="8">
    <location>
        <begin position="1312"/>
        <end position="1434"/>
    </location>
</feature>
<keyword evidence="2" id="KW-0396">Initiation factor</keyword>
<feature type="compositionally biased region" description="Pro residues" evidence="6">
    <location>
        <begin position="516"/>
        <end position="525"/>
    </location>
</feature>
<evidence type="ECO:0000259" key="7">
    <source>
        <dbReference type="PROSITE" id="PS51363"/>
    </source>
</evidence>
<protein>
    <submittedName>
        <fullName evidence="9">Uncharacterized protein</fullName>
    </submittedName>
</protein>
<feature type="region of interest" description="Disordered" evidence="6">
    <location>
        <begin position="140"/>
        <end position="159"/>
    </location>
</feature>
<evidence type="ECO:0000256" key="3">
    <source>
        <dbReference type="ARBA" id="ARBA00022553"/>
    </source>
</evidence>
<organism evidence="9 10">
    <name type="scientific">Daphnia sinensis</name>
    <dbReference type="NCBI Taxonomy" id="1820382"/>
    <lineage>
        <taxon>Eukaryota</taxon>
        <taxon>Metazoa</taxon>
        <taxon>Ecdysozoa</taxon>
        <taxon>Arthropoda</taxon>
        <taxon>Crustacea</taxon>
        <taxon>Branchiopoda</taxon>
        <taxon>Diplostraca</taxon>
        <taxon>Cladocera</taxon>
        <taxon>Anomopoda</taxon>
        <taxon>Daphniidae</taxon>
        <taxon>Daphnia</taxon>
        <taxon>Daphnia similis group</taxon>
    </lineage>
</organism>
<dbReference type="PANTHER" id="PTHR23253">
    <property type="entry name" value="EUKARYOTIC TRANSLATION INITIATION FACTOR 4 GAMMA"/>
    <property type="match status" value="1"/>
</dbReference>